<gene>
    <name evidence="2" type="ORF">V474_24385</name>
</gene>
<reference evidence="2 3" key="1">
    <citation type="journal article" date="2015" name="G3 (Bethesda)">
        <title>Insights into Ongoing Evolution of the Hexachlorocyclohexane Catabolic Pathway from Comparative Genomics of Ten Sphingomonadaceae Strains.</title>
        <authorList>
            <person name="Pearce S.L."/>
            <person name="Oakeshott J.G."/>
            <person name="Pandey G."/>
        </authorList>
    </citation>
    <scope>NUCLEOTIDE SEQUENCE [LARGE SCALE GENOMIC DNA]</scope>
    <source>
        <strain evidence="2 3">LL02</strain>
    </source>
</reference>
<dbReference type="Proteomes" id="UP000052268">
    <property type="component" value="Unassembled WGS sequence"/>
</dbReference>
<comment type="caution">
    <text evidence="2">The sequence shown here is derived from an EMBL/GenBank/DDBJ whole genome shotgun (WGS) entry which is preliminary data.</text>
</comment>
<dbReference type="Pfam" id="PF11074">
    <property type="entry name" value="DUF2779"/>
    <property type="match status" value="1"/>
</dbReference>
<protein>
    <recommendedName>
        <fullName evidence="1">DUF2779 domain-containing protein</fullName>
    </recommendedName>
</protein>
<dbReference type="RefSeq" id="WP_059152754.1">
    <property type="nucleotide sequence ID" value="NZ_KQ130456.1"/>
</dbReference>
<keyword evidence="3" id="KW-1185">Reference proteome</keyword>
<accession>A0A0J7XM05</accession>
<dbReference type="AlphaFoldDB" id="A0A0J7XM05"/>
<evidence type="ECO:0000259" key="1">
    <source>
        <dbReference type="Pfam" id="PF11074"/>
    </source>
</evidence>
<evidence type="ECO:0000313" key="2">
    <source>
        <dbReference type="EMBL" id="KMS52684.1"/>
    </source>
</evidence>
<organism evidence="2 3">
    <name type="scientific">Novosphingobium barchaimii LL02</name>
    <dbReference type="NCBI Taxonomy" id="1114963"/>
    <lineage>
        <taxon>Bacteria</taxon>
        <taxon>Pseudomonadati</taxon>
        <taxon>Pseudomonadota</taxon>
        <taxon>Alphaproteobacteria</taxon>
        <taxon>Sphingomonadales</taxon>
        <taxon>Sphingomonadaceae</taxon>
        <taxon>Novosphingobium</taxon>
    </lineage>
</organism>
<name>A0A0J7XM05_9SPHN</name>
<feature type="domain" description="DUF2779" evidence="1">
    <location>
        <begin position="302"/>
        <end position="424"/>
    </location>
</feature>
<evidence type="ECO:0000313" key="3">
    <source>
        <dbReference type="Proteomes" id="UP000052268"/>
    </source>
</evidence>
<dbReference type="OrthoDB" id="9783873at2"/>
<dbReference type="EMBL" id="JACU01000008">
    <property type="protein sequence ID" value="KMS52684.1"/>
    <property type="molecule type" value="Genomic_DNA"/>
</dbReference>
<dbReference type="InterPro" id="IPR021301">
    <property type="entry name" value="DUF2779"/>
</dbReference>
<sequence>MTSATVRSHGLSKSRITAFEQCPKRLWLGVHRPEVAEYDDGAKARFDAGHFVGEVACSLHPDGVMIEAEPDLSAALAETARLIGEGHPGPLFEATFQHGGVLIRADILERTAEGCGWTLAEVKSSARAKDYHLGDVATQLWVMEGAGLRIDGAAVRHIDTGFVLEREGDYAGLFADDELLGPARKIAAARPALAAQARAVLAGEEPAREPGPHCADPFACEFTAYCTRGLPQGPEWPVTVLPNGAWKKWARQGVTDLLDLDETAMTKPREAMIVAATRTGIPFHDGDGARAAMAEWSYPRAWLDFETISAAVPRWLGVRPYQQIPFQFSLHLEQSDGTITHHEFLQCDGSDPRGPCAQALVQAIPAGATVIAYNAGFERGVLRALAGQAPVHGAELLAMAERTVDLLPVARKHWYHRDQRGSWSIKALLPTIADLDYASLEVKDGGMAQDSFLEAIDPATTPERRWALEEALKAYCMRDTWAMVLVARRLAAAE</sequence>
<dbReference type="PATRIC" id="fig|1114963.3.peg.3731"/>
<proteinExistence type="predicted"/>